<dbReference type="STRING" id="56107.Cylst_1255"/>
<dbReference type="OrthoDB" id="484274at2"/>
<dbReference type="AlphaFoldDB" id="K9WT47"/>
<evidence type="ECO:0000313" key="4">
    <source>
        <dbReference type="Proteomes" id="UP000010475"/>
    </source>
</evidence>
<evidence type="ECO:0000313" key="3">
    <source>
        <dbReference type="EMBL" id="AFZ23550.1"/>
    </source>
</evidence>
<evidence type="ECO:0000256" key="2">
    <source>
        <dbReference type="SAM" id="Phobius"/>
    </source>
</evidence>
<dbReference type="HOGENOM" id="CLU_097452_0_0_3"/>
<evidence type="ECO:0000256" key="1">
    <source>
        <dbReference type="SAM" id="MobiDB-lite"/>
    </source>
</evidence>
<feature type="region of interest" description="Disordered" evidence="1">
    <location>
        <begin position="1"/>
        <end position="22"/>
    </location>
</feature>
<feature type="compositionally biased region" description="Polar residues" evidence="1">
    <location>
        <begin position="1"/>
        <end position="14"/>
    </location>
</feature>
<reference evidence="3 4" key="1">
    <citation type="submission" date="2012-06" db="EMBL/GenBank/DDBJ databases">
        <title>Finished chromosome of genome of Cylindrospermum stagnale PCC 7417.</title>
        <authorList>
            <consortium name="US DOE Joint Genome Institute"/>
            <person name="Gugger M."/>
            <person name="Coursin T."/>
            <person name="Rippka R."/>
            <person name="Tandeau De Marsac N."/>
            <person name="Huntemann M."/>
            <person name="Wei C.-L."/>
            <person name="Han J."/>
            <person name="Detter J.C."/>
            <person name="Han C."/>
            <person name="Tapia R."/>
            <person name="Chen A."/>
            <person name="Kyrpides N."/>
            <person name="Mavromatis K."/>
            <person name="Markowitz V."/>
            <person name="Szeto E."/>
            <person name="Ivanova N."/>
            <person name="Pagani I."/>
            <person name="Pati A."/>
            <person name="Goodwin L."/>
            <person name="Nordberg H.P."/>
            <person name="Cantor M.N."/>
            <person name="Hua S.X."/>
            <person name="Woyke T."/>
            <person name="Kerfeld C.A."/>
        </authorList>
    </citation>
    <scope>NUCLEOTIDE SEQUENCE [LARGE SCALE GENOMIC DNA]</scope>
    <source>
        <strain evidence="3 4">PCC 7417</strain>
    </source>
</reference>
<accession>K9WT47</accession>
<keyword evidence="4" id="KW-1185">Reference proteome</keyword>
<dbReference type="Proteomes" id="UP000010475">
    <property type="component" value="Chromosome"/>
</dbReference>
<dbReference type="KEGG" id="csg:Cylst_1255"/>
<gene>
    <name evidence="3" type="ORF">Cylst_1255</name>
</gene>
<dbReference type="RefSeq" id="WP_015206806.1">
    <property type="nucleotide sequence ID" value="NC_019757.1"/>
</dbReference>
<feature type="transmembrane region" description="Helical" evidence="2">
    <location>
        <begin position="151"/>
        <end position="172"/>
    </location>
</feature>
<keyword evidence="2" id="KW-0812">Transmembrane</keyword>
<name>K9WT47_9NOST</name>
<dbReference type="PATRIC" id="fig|56107.3.peg.1420"/>
<proteinExistence type="predicted"/>
<protein>
    <submittedName>
        <fullName evidence="3">Uncharacterized protein</fullName>
    </submittedName>
</protein>
<dbReference type="EMBL" id="CP003642">
    <property type="protein sequence ID" value="AFZ23550.1"/>
    <property type="molecule type" value="Genomic_DNA"/>
</dbReference>
<sequence length="187" mass="21461">MTITTQKPLTQSVNPPEKLAPRPIEAERMRDVQLLLQNLINNEEATVKLILDCLYDVGSVNLINQKLRLGVLNRMMKLITQMSKPIFRVFAWYWFKKNCPQLITDWLLSKVTFENPVNTPPISVEASEVQAYYPLEAEILSREVRYLRQQVRLLIGISIASLLALGVTVTMLNRSPEVPLQSRQQSQ</sequence>
<keyword evidence="2" id="KW-1133">Transmembrane helix</keyword>
<organism evidence="3 4">
    <name type="scientific">Cylindrospermum stagnale PCC 7417</name>
    <dbReference type="NCBI Taxonomy" id="56107"/>
    <lineage>
        <taxon>Bacteria</taxon>
        <taxon>Bacillati</taxon>
        <taxon>Cyanobacteriota</taxon>
        <taxon>Cyanophyceae</taxon>
        <taxon>Nostocales</taxon>
        <taxon>Nostocaceae</taxon>
        <taxon>Cylindrospermum</taxon>
    </lineage>
</organism>
<keyword evidence="2" id="KW-0472">Membrane</keyword>
<dbReference type="eggNOG" id="ENOG5032S1W">
    <property type="taxonomic scope" value="Bacteria"/>
</dbReference>